<organism evidence="1 2">
    <name type="scientific">Microcystis flos-aquae Mf_WU_F_19750830_S460</name>
    <dbReference type="NCBI Taxonomy" id="2486237"/>
    <lineage>
        <taxon>Bacteria</taxon>
        <taxon>Bacillati</taxon>
        <taxon>Cyanobacteriota</taxon>
        <taxon>Cyanophyceae</taxon>
        <taxon>Oscillatoriophycideae</taxon>
        <taxon>Chroococcales</taxon>
        <taxon>Microcystaceae</taxon>
        <taxon>Microcystis</taxon>
    </lineage>
</organism>
<sequence length="65" mass="7450">MCDNFRLWSREMLIGQDFKGYFDVRTFGEDFDGELTLPPNGLHPDICDKIGLVFLLPAQRRAAVC</sequence>
<evidence type="ECO:0000313" key="2">
    <source>
        <dbReference type="Proteomes" id="UP000320730"/>
    </source>
</evidence>
<dbReference type="EMBL" id="SFAN01000147">
    <property type="protein sequence ID" value="TRV18547.1"/>
    <property type="molecule type" value="Genomic_DNA"/>
</dbReference>
<proteinExistence type="predicted"/>
<comment type="caution">
    <text evidence="1">The sequence shown here is derived from an EMBL/GenBank/DDBJ whole genome shotgun (WGS) entry which is preliminary data.</text>
</comment>
<name>A0A552LEA4_9CHRO</name>
<evidence type="ECO:0000313" key="1">
    <source>
        <dbReference type="EMBL" id="TRV18547.1"/>
    </source>
</evidence>
<dbReference type="Proteomes" id="UP000320730">
    <property type="component" value="Unassembled WGS sequence"/>
</dbReference>
<reference evidence="1 2" key="1">
    <citation type="submission" date="2019-01" db="EMBL/GenBank/DDBJ databases">
        <title>Coherence of Microcystis species and biogeography revealed through population genomics.</title>
        <authorList>
            <person name="Perez-Carrascal O.M."/>
            <person name="Terrat Y."/>
            <person name="Giani A."/>
            <person name="Fortin N."/>
            <person name="Tromas N."/>
            <person name="Shapiro B.J."/>
        </authorList>
    </citation>
    <scope>NUCLEOTIDE SEQUENCE [LARGE SCALE GENOMIC DNA]</scope>
    <source>
        <strain evidence="1">Mf_WU_F_19750830_S460</strain>
    </source>
</reference>
<accession>A0A552LEA4</accession>
<gene>
    <name evidence="1" type="ORF">EWV40_17055</name>
</gene>
<protein>
    <submittedName>
        <fullName evidence="1">Uncharacterized protein</fullName>
    </submittedName>
</protein>
<dbReference type="AlphaFoldDB" id="A0A552LEA4"/>